<dbReference type="EMBL" id="JANIID010000005">
    <property type="protein sequence ID" value="MCQ8769817.1"/>
    <property type="molecule type" value="Genomic_DNA"/>
</dbReference>
<dbReference type="SUPFAM" id="SSF46894">
    <property type="entry name" value="C-terminal effector domain of the bipartite response regulators"/>
    <property type="match status" value="1"/>
</dbReference>
<comment type="caution">
    <text evidence="2">The sequence shown here is derived from an EMBL/GenBank/DDBJ whole genome shotgun (WGS) entry which is preliminary data.</text>
</comment>
<dbReference type="GO" id="GO:0003677">
    <property type="term" value="F:DNA binding"/>
    <property type="evidence" value="ECO:0007669"/>
    <property type="project" value="InterPro"/>
</dbReference>
<dbReference type="Gene3D" id="1.10.10.10">
    <property type="entry name" value="Winged helix-like DNA-binding domain superfamily/Winged helix DNA-binding domain"/>
    <property type="match status" value="1"/>
</dbReference>
<dbReference type="AlphaFoldDB" id="A0A9X2LEF5"/>
<accession>A0A9X2LEF5</accession>
<dbReference type="Proteomes" id="UP001142374">
    <property type="component" value="Unassembled WGS sequence"/>
</dbReference>
<dbReference type="GO" id="GO:0006355">
    <property type="term" value="P:regulation of DNA-templated transcription"/>
    <property type="evidence" value="ECO:0007669"/>
    <property type="project" value="InterPro"/>
</dbReference>
<organism evidence="2 3">
    <name type="scientific">Streptomyces telluris</name>
    <dbReference type="NCBI Taxonomy" id="2720021"/>
    <lineage>
        <taxon>Bacteria</taxon>
        <taxon>Bacillati</taxon>
        <taxon>Actinomycetota</taxon>
        <taxon>Actinomycetes</taxon>
        <taxon>Kitasatosporales</taxon>
        <taxon>Streptomycetaceae</taxon>
        <taxon>Streptomyces</taxon>
    </lineage>
</organism>
<dbReference type="InterPro" id="IPR016032">
    <property type="entry name" value="Sig_transdc_resp-reg_C-effctor"/>
</dbReference>
<gene>
    <name evidence="2" type="ORF">NQU55_08485</name>
</gene>
<protein>
    <submittedName>
        <fullName evidence="2">Uncharacterized protein</fullName>
    </submittedName>
</protein>
<dbReference type="InterPro" id="IPR036388">
    <property type="entry name" value="WH-like_DNA-bd_sf"/>
</dbReference>
<sequence>MGPALAAEAPADEVSPLTGREADALPTATEGGAVADITTALRLSQGAVRNHQSPAIGKSQARTRCVVLP</sequence>
<proteinExistence type="predicted"/>
<name>A0A9X2LEF5_9ACTN</name>
<feature type="region of interest" description="Disordered" evidence="1">
    <location>
        <begin position="1"/>
        <end position="20"/>
    </location>
</feature>
<evidence type="ECO:0000313" key="3">
    <source>
        <dbReference type="Proteomes" id="UP001142374"/>
    </source>
</evidence>
<evidence type="ECO:0000313" key="2">
    <source>
        <dbReference type="EMBL" id="MCQ8769817.1"/>
    </source>
</evidence>
<feature type="region of interest" description="Disordered" evidence="1">
    <location>
        <begin position="47"/>
        <end position="69"/>
    </location>
</feature>
<keyword evidence="3" id="KW-1185">Reference proteome</keyword>
<dbReference type="RefSeq" id="WP_240976281.1">
    <property type="nucleotide sequence ID" value="NZ_JAATER010000069.1"/>
</dbReference>
<reference evidence="2" key="1">
    <citation type="submission" date="2022-06" db="EMBL/GenBank/DDBJ databases">
        <title>WGS of actinobacteria.</title>
        <authorList>
            <person name="Thawai C."/>
        </authorList>
    </citation>
    <scope>NUCLEOTIDE SEQUENCE</scope>
    <source>
        <strain evidence="2">AA8</strain>
    </source>
</reference>
<evidence type="ECO:0000256" key="1">
    <source>
        <dbReference type="SAM" id="MobiDB-lite"/>
    </source>
</evidence>